<feature type="region of interest" description="Disordered" evidence="2">
    <location>
        <begin position="293"/>
        <end position="384"/>
    </location>
</feature>
<feature type="compositionally biased region" description="Acidic residues" evidence="2">
    <location>
        <begin position="53"/>
        <end position="72"/>
    </location>
</feature>
<feature type="compositionally biased region" description="Low complexity" evidence="2">
    <location>
        <begin position="124"/>
        <end position="148"/>
    </location>
</feature>
<organism evidence="5 6">
    <name type="scientific">Coemansia javaensis</name>
    <dbReference type="NCBI Taxonomy" id="2761396"/>
    <lineage>
        <taxon>Eukaryota</taxon>
        <taxon>Fungi</taxon>
        <taxon>Fungi incertae sedis</taxon>
        <taxon>Zoopagomycota</taxon>
        <taxon>Kickxellomycotina</taxon>
        <taxon>Kickxellomycetes</taxon>
        <taxon>Kickxellales</taxon>
        <taxon>Kickxellaceae</taxon>
        <taxon>Coemansia</taxon>
    </lineage>
</organism>
<feature type="region of interest" description="Disordered" evidence="2">
    <location>
        <begin position="40"/>
        <end position="148"/>
    </location>
</feature>
<gene>
    <name evidence="5" type="ORF">H4R18_004882</name>
</gene>
<dbReference type="GO" id="GO:0003723">
    <property type="term" value="F:RNA binding"/>
    <property type="evidence" value="ECO:0007669"/>
    <property type="project" value="UniProtKB-UniRule"/>
</dbReference>
<dbReference type="PANTHER" id="PTHR47031">
    <property type="entry name" value="SAP DNA-BINDING DOMAIN-CONTAINING PROTEIN"/>
    <property type="match status" value="1"/>
</dbReference>
<dbReference type="OrthoDB" id="445357at2759"/>
<protein>
    <recommendedName>
        <fullName evidence="7">SAP domain-containing protein</fullName>
    </recommendedName>
</protein>
<evidence type="ECO:0000259" key="3">
    <source>
        <dbReference type="PROSITE" id="PS50102"/>
    </source>
</evidence>
<comment type="caution">
    <text evidence="5">The sequence shown here is derived from an EMBL/GenBank/DDBJ whole genome shotgun (WGS) entry which is preliminary data.</text>
</comment>
<name>A0A9W8LGF0_9FUNG</name>
<evidence type="ECO:0000256" key="1">
    <source>
        <dbReference type="PROSITE-ProRule" id="PRU00176"/>
    </source>
</evidence>
<dbReference type="InterPro" id="IPR036361">
    <property type="entry name" value="SAP_dom_sf"/>
</dbReference>
<feature type="domain" description="RRM" evidence="3">
    <location>
        <begin position="177"/>
        <end position="252"/>
    </location>
</feature>
<dbReference type="InterPro" id="IPR003034">
    <property type="entry name" value="SAP_dom"/>
</dbReference>
<dbReference type="Gene3D" id="3.30.70.330">
    <property type="match status" value="1"/>
</dbReference>
<keyword evidence="1" id="KW-0694">RNA-binding</keyword>
<dbReference type="Pfam" id="PF00076">
    <property type="entry name" value="RRM_1"/>
    <property type="match status" value="1"/>
</dbReference>
<dbReference type="SUPFAM" id="SSF68906">
    <property type="entry name" value="SAP domain"/>
    <property type="match status" value="1"/>
</dbReference>
<dbReference type="InterPro" id="IPR012677">
    <property type="entry name" value="Nucleotide-bd_a/b_plait_sf"/>
</dbReference>
<dbReference type="PANTHER" id="PTHR47031:SF3">
    <property type="entry name" value="SAP DOMAIN-CONTAINING PROTEIN"/>
    <property type="match status" value="1"/>
</dbReference>
<accession>A0A9W8LGF0</accession>
<evidence type="ECO:0008006" key="7">
    <source>
        <dbReference type="Google" id="ProtNLM"/>
    </source>
</evidence>
<dbReference type="InterPro" id="IPR035979">
    <property type="entry name" value="RBD_domain_sf"/>
</dbReference>
<evidence type="ECO:0000259" key="4">
    <source>
        <dbReference type="PROSITE" id="PS50800"/>
    </source>
</evidence>
<feature type="compositionally biased region" description="Basic and acidic residues" evidence="2">
    <location>
        <begin position="347"/>
        <end position="357"/>
    </location>
</feature>
<dbReference type="InterPro" id="IPR034257">
    <property type="entry name" value="Acinus_RRM"/>
</dbReference>
<dbReference type="PROSITE" id="PS50102">
    <property type="entry name" value="RRM"/>
    <property type="match status" value="1"/>
</dbReference>
<dbReference type="AlphaFoldDB" id="A0A9W8LGF0"/>
<evidence type="ECO:0000313" key="5">
    <source>
        <dbReference type="EMBL" id="KAJ2777953.1"/>
    </source>
</evidence>
<reference evidence="5" key="1">
    <citation type="submission" date="2022-07" db="EMBL/GenBank/DDBJ databases">
        <title>Phylogenomic reconstructions and comparative analyses of Kickxellomycotina fungi.</title>
        <authorList>
            <person name="Reynolds N.K."/>
            <person name="Stajich J.E."/>
            <person name="Barry K."/>
            <person name="Grigoriev I.V."/>
            <person name="Crous P."/>
            <person name="Smith M.E."/>
        </authorList>
    </citation>
    <scope>NUCLEOTIDE SEQUENCE</scope>
    <source>
        <strain evidence="5">NBRC 105414</strain>
    </source>
</reference>
<dbReference type="Proteomes" id="UP001140217">
    <property type="component" value="Unassembled WGS sequence"/>
</dbReference>
<dbReference type="Pfam" id="PF02037">
    <property type="entry name" value="SAP"/>
    <property type="match status" value="1"/>
</dbReference>
<dbReference type="InterPro" id="IPR000504">
    <property type="entry name" value="RRM_dom"/>
</dbReference>
<dbReference type="EMBL" id="JANBUL010000258">
    <property type="protein sequence ID" value="KAJ2777953.1"/>
    <property type="molecule type" value="Genomic_DNA"/>
</dbReference>
<dbReference type="PROSITE" id="PS50800">
    <property type="entry name" value="SAP"/>
    <property type="match status" value="1"/>
</dbReference>
<dbReference type="CDD" id="cd12432">
    <property type="entry name" value="RRM_ACINU"/>
    <property type="match status" value="1"/>
</dbReference>
<evidence type="ECO:0000256" key="2">
    <source>
        <dbReference type="SAM" id="MobiDB-lite"/>
    </source>
</evidence>
<feature type="domain" description="SAP" evidence="4">
    <location>
        <begin position="6"/>
        <end position="40"/>
    </location>
</feature>
<dbReference type="SUPFAM" id="SSF54928">
    <property type="entry name" value="RNA-binding domain, RBD"/>
    <property type="match status" value="1"/>
</dbReference>
<dbReference type="Gene3D" id="1.10.720.30">
    <property type="entry name" value="SAP domain"/>
    <property type="match status" value="1"/>
</dbReference>
<dbReference type="SMART" id="SM00513">
    <property type="entry name" value="SAP"/>
    <property type="match status" value="1"/>
</dbReference>
<proteinExistence type="predicted"/>
<sequence>MAALVPSELKVAELRKELSARGLATNGLKKDLVARLEAALSGSGNDTAATADADYDEDGIDLLPEDEQAEADAEPHDDNSDDEPAGGPDADAGSKGAAGSMDVDEGSDAGASDGQRKRRHSVDADATAAAAAAAEEAPAAEKAPEAAGEAAVPEAALAKMQVCEGESSSELPRSPTDAIYIKNLERPLTVYRMKELLGKYGTIGEVWLNSIKTRAYASFATDEEAAAAFAGINKTRFPPERGPVLECGFITRARMAQLIEAEESSVEEVHNMDLIEAAATEGNCGVELVNTKGQQAVSKRQKTERPARASVDGKAASMVMAAARAAASESQDAKRPEPTAPQEEPDSTPRIEDDAHTRRTKAQPEITYRPLTDDEVAAKKAAAC</sequence>
<keyword evidence="6" id="KW-1185">Reference proteome</keyword>
<feature type="compositionally biased region" description="Low complexity" evidence="2">
    <location>
        <begin position="85"/>
        <end position="101"/>
    </location>
</feature>
<evidence type="ECO:0000313" key="6">
    <source>
        <dbReference type="Proteomes" id="UP001140217"/>
    </source>
</evidence>
<feature type="compositionally biased region" description="Low complexity" evidence="2">
    <location>
        <begin position="315"/>
        <end position="328"/>
    </location>
</feature>